<dbReference type="InterPro" id="IPR036259">
    <property type="entry name" value="MFS_trans_sf"/>
</dbReference>
<dbReference type="AlphaFoldDB" id="A0A6L5K0U9"/>
<feature type="transmembrane region" description="Helical" evidence="7">
    <location>
        <begin position="227"/>
        <end position="250"/>
    </location>
</feature>
<reference evidence="8 9" key="1">
    <citation type="submission" date="2019-10" db="EMBL/GenBank/DDBJ databases">
        <title>Whole-genome sequence of the purple nonsulfur photosynthetic bacterium Rhodocyclus tenuis.</title>
        <authorList>
            <person name="Kyndt J.A."/>
            <person name="Meyer T.E."/>
        </authorList>
    </citation>
    <scope>NUCLEOTIDE SEQUENCE [LARGE SCALE GENOMIC DNA]</scope>
    <source>
        <strain evidence="8 9">DSM 110</strain>
    </source>
</reference>
<sequence>MSVLSLLSTRRFAPFFATQFLGAFNDNVFKNALVVVLTFRAAQWTTLDAGILANLAGGVFILPFFLFSASAGQLADKFDKAMLARAVKGLEMAIMLVAGVGFFWHSLPVLFAALFLLGLHSTLFGPVKYALMPQHLAADELVVGNALVEAGTFVAILLGTLAGGLIAAADVAPLWIAVAGGAIAALGYLCSRGIPAAPAPAPSLRFNPNPFSETWRNIGFARQERRVFLAILGISWFWLYGALFLAQMPALAKNVLGGDEGVVTLLLAIFTAGIGTGSFLCERYSRRQLELALVPLGALGLTLFGLDLALSLPGFQFAAPMAAPTPNPIAAAPVSVGELLSPAGLTHTGIGRTMFDLLALGVFGGLFIVPLYVVMQVASDPAHRARIVAANNIFNALFMVAGALGAAALLAAGVGLPQLFALAALANALAALGFFVRAPEYLRRVRDCWARR</sequence>
<evidence type="ECO:0000256" key="7">
    <source>
        <dbReference type="SAM" id="Phobius"/>
    </source>
</evidence>
<dbReference type="SUPFAM" id="SSF103473">
    <property type="entry name" value="MFS general substrate transporter"/>
    <property type="match status" value="1"/>
</dbReference>
<dbReference type="CDD" id="cd06173">
    <property type="entry name" value="MFS_MefA_like"/>
    <property type="match status" value="1"/>
</dbReference>
<dbReference type="InterPro" id="IPR011701">
    <property type="entry name" value="MFS"/>
</dbReference>
<dbReference type="Proteomes" id="UP000480275">
    <property type="component" value="Unassembled WGS sequence"/>
</dbReference>
<comment type="caution">
    <text evidence="8">The sequence shown here is derived from an EMBL/GenBank/DDBJ whole genome shotgun (WGS) entry which is preliminary data.</text>
</comment>
<feature type="transmembrane region" description="Helical" evidence="7">
    <location>
        <begin position="418"/>
        <end position="436"/>
    </location>
</feature>
<evidence type="ECO:0000313" key="8">
    <source>
        <dbReference type="EMBL" id="MQY52470.1"/>
    </source>
</evidence>
<feature type="transmembrane region" description="Helical" evidence="7">
    <location>
        <begin position="387"/>
        <end position="412"/>
    </location>
</feature>
<dbReference type="GO" id="GO:0005886">
    <property type="term" value="C:plasma membrane"/>
    <property type="evidence" value="ECO:0007669"/>
    <property type="project" value="UniProtKB-SubCell"/>
</dbReference>
<accession>A0A6L5K0U9</accession>
<name>A0A6L5K0U9_RHOTE</name>
<keyword evidence="6 7" id="KW-0472">Membrane</keyword>
<keyword evidence="4 7" id="KW-0812">Transmembrane</keyword>
<feature type="transmembrane region" description="Helical" evidence="7">
    <location>
        <begin position="357"/>
        <end position="375"/>
    </location>
</feature>
<dbReference type="OrthoDB" id="9803968at2"/>
<evidence type="ECO:0000256" key="2">
    <source>
        <dbReference type="ARBA" id="ARBA00022448"/>
    </source>
</evidence>
<feature type="transmembrane region" description="Helical" evidence="7">
    <location>
        <begin position="172"/>
        <end position="190"/>
    </location>
</feature>
<protein>
    <submittedName>
        <fullName evidence="8">MFS transporter</fullName>
    </submittedName>
</protein>
<keyword evidence="3" id="KW-1003">Cell membrane</keyword>
<evidence type="ECO:0000256" key="5">
    <source>
        <dbReference type="ARBA" id="ARBA00022989"/>
    </source>
</evidence>
<feature type="transmembrane region" description="Helical" evidence="7">
    <location>
        <begin position="293"/>
        <end position="312"/>
    </location>
</feature>
<feature type="transmembrane region" description="Helical" evidence="7">
    <location>
        <begin position="262"/>
        <end position="281"/>
    </location>
</feature>
<dbReference type="PANTHER" id="PTHR43266">
    <property type="entry name" value="MACROLIDE-EFFLUX PROTEIN"/>
    <property type="match status" value="1"/>
</dbReference>
<evidence type="ECO:0000256" key="3">
    <source>
        <dbReference type="ARBA" id="ARBA00022475"/>
    </source>
</evidence>
<dbReference type="Pfam" id="PF07690">
    <property type="entry name" value="MFS_1"/>
    <property type="match status" value="1"/>
</dbReference>
<evidence type="ECO:0000256" key="6">
    <source>
        <dbReference type="ARBA" id="ARBA00023136"/>
    </source>
</evidence>
<evidence type="ECO:0000313" key="9">
    <source>
        <dbReference type="Proteomes" id="UP000480275"/>
    </source>
</evidence>
<evidence type="ECO:0000256" key="4">
    <source>
        <dbReference type="ARBA" id="ARBA00022692"/>
    </source>
</evidence>
<dbReference type="GO" id="GO:0022857">
    <property type="term" value="F:transmembrane transporter activity"/>
    <property type="evidence" value="ECO:0007669"/>
    <property type="project" value="InterPro"/>
</dbReference>
<evidence type="ECO:0000256" key="1">
    <source>
        <dbReference type="ARBA" id="ARBA00004651"/>
    </source>
</evidence>
<gene>
    <name evidence="8" type="ORF">GHK24_11875</name>
</gene>
<feature type="transmembrane region" description="Helical" evidence="7">
    <location>
        <begin position="51"/>
        <end position="74"/>
    </location>
</feature>
<proteinExistence type="predicted"/>
<keyword evidence="5 7" id="KW-1133">Transmembrane helix</keyword>
<feature type="transmembrane region" description="Helical" evidence="7">
    <location>
        <begin position="110"/>
        <end position="131"/>
    </location>
</feature>
<dbReference type="EMBL" id="WIXJ01000011">
    <property type="protein sequence ID" value="MQY52470.1"/>
    <property type="molecule type" value="Genomic_DNA"/>
</dbReference>
<comment type="subcellular location">
    <subcellularLocation>
        <location evidence="1">Cell membrane</location>
        <topology evidence="1">Multi-pass membrane protein</topology>
    </subcellularLocation>
</comment>
<dbReference type="PANTHER" id="PTHR43266:SF2">
    <property type="entry name" value="MAJOR FACILITATOR SUPERFAMILY (MFS) PROFILE DOMAIN-CONTAINING PROTEIN"/>
    <property type="match status" value="1"/>
</dbReference>
<feature type="transmembrane region" description="Helical" evidence="7">
    <location>
        <begin position="143"/>
        <end position="166"/>
    </location>
</feature>
<dbReference type="Gene3D" id="1.20.1250.20">
    <property type="entry name" value="MFS general substrate transporter like domains"/>
    <property type="match status" value="1"/>
</dbReference>
<keyword evidence="2" id="KW-0813">Transport</keyword>
<organism evidence="8 9">
    <name type="scientific">Rhodocyclus tenuis</name>
    <name type="common">Rhodospirillum tenue</name>
    <dbReference type="NCBI Taxonomy" id="1066"/>
    <lineage>
        <taxon>Bacteria</taxon>
        <taxon>Pseudomonadati</taxon>
        <taxon>Pseudomonadota</taxon>
        <taxon>Betaproteobacteria</taxon>
        <taxon>Rhodocyclales</taxon>
        <taxon>Rhodocyclaceae</taxon>
        <taxon>Rhodocyclus</taxon>
    </lineage>
</organism>